<dbReference type="PANTHER" id="PTHR21192">
    <property type="entry name" value="NUCLEAR PROTEIN E3-3"/>
    <property type="match status" value="1"/>
</dbReference>
<proteinExistence type="predicted"/>
<dbReference type="GO" id="GO:0005743">
    <property type="term" value="C:mitochondrial inner membrane"/>
    <property type="evidence" value="ECO:0007669"/>
    <property type="project" value="TreeGrafter"/>
</dbReference>
<dbReference type="Proteomes" id="UP001140094">
    <property type="component" value="Unassembled WGS sequence"/>
</dbReference>
<evidence type="ECO:0000313" key="2">
    <source>
        <dbReference type="EMBL" id="KAJ2807660.1"/>
    </source>
</evidence>
<gene>
    <name evidence="2" type="ORF">H4R20_001203</name>
</gene>
<sequence>MRRGAGSAWAIRHNSSDNNNINKNARRGHLRDVAEDRRHKDDGFKYDMKEPLLDAGFANMFQTDAAMLSVVENLATGFRLSNDHTVYGPLLIVNNEAFSLKIPPPQPDSSGRVRNPLTLLDPDALAVLSVVVPKPELLVVGGGAGIAQLSRRAREYLTSIGLNVELANSKNASSTYNTLSEEGRNAALLAIPAGVCA</sequence>
<dbReference type="InterPro" id="IPR036748">
    <property type="entry name" value="MTH938-like_sf"/>
</dbReference>
<organism evidence="2 3">
    <name type="scientific">Coemansia guatemalensis</name>
    <dbReference type="NCBI Taxonomy" id="2761395"/>
    <lineage>
        <taxon>Eukaryota</taxon>
        <taxon>Fungi</taxon>
        <taxon>Fungi incertae sedis</taxon>
        <taxon>Zoopagomycota</taxon>
        <taxon>Kickxellomycotina</taxon>
        <taxon>Kickxellomycetes</taxon>
        <taxon>Kickxellales</taxon>
        <taxon>Kickxellaceae</taxon>
        <taxon>Coemansia</taxon>
    </lineage>
</organism>
<dbReference type="PANTHER" id="PTHR21192:SF2">
    <property type="entry name" value="NADH DEHYDROGENASE [UBIQUINONE] 1 ALPHA SUBCOMPLEX ASSEMBLY FACTOR 3"/>
    <property type="match status" value="1"/>
</dbReference>
<comment type="caution">
    <text evidence="2">The sequence shown here is derived from an EMBL/GenBank/DDBJ whole genome shotgun (WGS) entry which is preliminary data.</text>
</comment>
<dbReference type="SUPFAM" id="SSF64076">
    <property type="entry name" value="MTH938-like"/>
    <property type="match status" value="1"/>
</dbReference>
<dbReference type="AlphaFoldDB" id="A0A9W8LVW0"/>
<dbReference type="EMBL" id="JANBUO010000093">
    <property type="protein sequence ID" value="KAJ2807660.1"/>
    <property type="molecule type" value="Genomic_DNA"/>
</dbReference>
<dbReference type="InterPro" id="IPR007523">
    <property type="entry name" value="NDUFAF3/AAMDC"/>
</dbReference>
<dbReference type="Pfam" id="PF04430">
    <property type="entry name" value="DUF498"/>
    <property type="match status" value="1"/>
</dbReference>
<accession>A0A9W8LVW0</accession>
<dbReference type="OrthoDB" id="20681at2759"/>
<protein>
    <recommendedName>
        <fullName evidence="4">NADH dehydrogenase [ubiquinone] 1 alpha subcomplex assembly factor 3</fullName>
    </recommendedName>
</protein>
<evidence type="ECO:0000256" key="1">
    <source>
        <dbReference type="SAM" id="MobiDB-lite"/>
    </source>
</evidence>
<reference evidence="2" key="1">
    <citation type="submission" date="2022-07" db="EMBL/GenBank/DDBJ databases">
        <title>Phylogenomic reconstructions and comparative analyses of Kickxellomycotina fungi.</title>
        <authorList>
            <person name="Reynolds N.K."/>
            <person name="Stajich J.E."/>
            <person name="Barry K."/>
            <person name="Grigoriev I.V."/>
            <person name="Crous P."/>
            <person name="Smith M.E."/>
        </authorList>
    </citation>
    <scope>NUCLEOTIDE SEQUENCE</scope>
    <source>
        <strain evidence="2">NRRL 1565</strain>
    </source>
</reference>
<evidence type="ECO:0000313" key="3">
    <source>
        <dbReference type="Proteomes" id="UP001140094"/>
    </source>
</evidence>
<feature type="region of interest" description="Disordered" evidence="1">
    <location>
        <begin position="1"/>
        <end position="34"/>
    </location>
</feature>
<evidence type="ECO:0008006" key="4">
    <source>
        <dbReference type="Google" id="ProtNLM"/>
    </source>
</evidence>
<dbReference type="Gene3D" id="3.40.1230.10">
    <property type="entry name" value="MTH938-like"/>
    <property type="match status" value="1"/>
</dbReference>
<name>A0A9W8LVW0_9FUNG</name>
<dbReference type="GO" id="GO:0032981">
    <property type="term" value="P:mitochondrial respiratory chain complex I assembly"/>
    <property type="evidence" value="ECO:0007669"/>
    <property type="project" value="TreeGrafter"/>
</dbReference>
<keyword evidence="3" id="KW-1185">Reference proteome</keyword>